<sequence>MRIAAWTIFSSLLVAAASAQLSAGHDASSSSVLLESRNIASTTGSALQLEPRDEEVEIDVEEEDEEDVEGDAIEARGRRKPHHRNHKHSRAGRKKNKHKAHHAVPSPAGGKGKFHGKGTFFKPNQGSCGKWNTVNDHIVALSSDIYQGGSHCFKSVNICHGSKCANAYVADLCPGCKKTSLDMTPSLFKELADPNLGVIDIQWSFTS</sequence>
<dbReference type="EMBL" id="DF830077">
    <property type="protein sequence ID" value="GAK65764.1"/>
    <property type="molecule type" value="Genomic_DNA"/>
</dbReference>
<dbReference type="OrthoDB" id="623670at2759"/>
<keyword evidence="2" id="KW-1185">Reference proteome</keyword>
<evidence type="ECO:0000313" key="2">
    <source>
        <dbReference type="Proteomes" id="UP000053758"/>
    </source>
</evidence>
<gene>
    <name evidence="1" type="ORF">PAN0_010c3984</name>
</gene>
<dbReference type="PANTHER" id="PTHR31836">
    <property type="match status" value="1"/>
</dbReference>
<dbReference type="InterPro" id="IPR036908">
    <property type="entry name" value="RlpA-like_sf"/>
</dbReference>
<proteinExistence type="predicted"/>
<dbReference type="GeneID" id="26304780"/>
<organism evidence="1 2">
    <name type="scientific">Pseudozyma antarctica</name>
    <name type="common">Yeast</name>
    <name type="synonym">Candida antarctica</name>
    <dbReference type="NCBI Taxonomy" id="84753"/>
    <lineage>
        <taxon>Eukaryota</taxon>
        <taxon>Fungi</taxon>
        <taxon>Dikarya</taxon>
        <taxon>Basidiomycota</taxon>
        <taxon>Ustilaginomycotina</taxon>
        <taxon>Ustilaginomycetes</taxon>
        <taxon>Ustilaginales</taxon>
        <taxon>Ustilaginaceae</taxon>
        <taxon>Moesziomyces</taxon>
    </lineage>
</organism>
<dbReference type="InterPro" id="IPR051477">
    <property type="entry name" value="Expansin_CellWall"/>
</dbReference>
<protein>
    <submittedName>
        <fullName evidence="1">Riboflavin-aldehyde forming enzyme</fullName>
    </submittedName>
</protein>
<dbReference type="SUPFAM" id="SSF50685">
    <property type="entry name" value="Barwin-like endoglucanases"/>
    <property type="match status" value="1"/>
</dbReference>
<accession>A0A081CGG8</accession>
<dbReference type="HOGENOM" id="CLU_1225465_0_0_1"/>
<dbReference type="PANTHER" id="PTHR31836:SF25">
    <property type="entry name" value="RLPA-LIKE PROTEIN DOUBLE-PSI BETA-BARREL DOMAIN-CONTAINING PROTEIN"/>
    <property type="match status" value="1"/>
</dbReference>
<name>A0A081CGG8_PSEA2</name>
<evidence type="ECO:0000313" key="1">
    <source>
        <dbReference type="EMBL" id="GAK65764.1"/>
    </source>
</evidence>
<dbReference type="AlphaFoldDB" id="A0A081CGG8"/>
<dbReference type="Proteomes" id="UP000053758">
    <property type="component" value="Unassembled WGS sequence"/>
</dbReference>
<dbReference type="RefSeq" id="XP_014655926.1">
    <property type="nucleotide sequence ID" value="XM_014800440.1"/>
</dbReference>
<reference evidence="2" key="1">
    <citation type="journal article" date="2014" name="Genome Announc.">
        <title>Draft Genome Sequence of the Yeast Pseudozyma antarctica Type Strain JCM10317, a Producer of the Glycolipid Biosurfactants, Mannosylerythritol Lipids.</title>
        <authorList>
            <person name="Saika A."/>
            <person name="Koike H."/>
            <person name="Hori T."/>
            <person name="Fukuoka T."/>
            <person name="Sato S."/>
            <person name="Habe H."/>
            <person name="Kitamoto D."/>
            <person name="Morita T."/>
        </authorList>
    </citation>
    <scope>NUCLEOTIDE SEQUENCE [LARGE SCALE GENOMIC DNA]</scope>
    <source>
        <strain evidence="2">JCM 10317</strain>
    </source>
</reference>
<dbReference type="Gene3D" id="2.40.40.10">
    <property type="entry name" value="RlpA-like domain"/>
    <property type="match status" value="1"/>
</dbReference>
<dbReference type="CDD" id="cd22191">
    <property type="entry name" value="DPBB_RlpA_EXP_N-like"/>
    <property type="match status" value="1"/>
</dbReference>